<dbReference type="GO" id="GO:0098797">
    <property type="term" value="C:plasma membrane protein complex"/>
    <property type="evidence" value="ECO:0007669"/>
    <property type="project" value="TreeGrafter"/>
</dbReference>
<dbReference type="EMBL" id="LAZR01000002">
    <property type="protein sequence ID" value="KKO11771.1"/>
    <property type="molecule type" value="Genomic_DNA"/>
</dbReference>
<evidence type="ECO:0000256" key="6">
    <source>
        <dbReference type="SAM" id="Phobius"/>
    </source>
</evidence>
<dbReference type="PANTHER" id="PTHR30489:SF0">
    <property type="entry name" value="LIPOPROTEIN-RELEASING SYSTEM TRANSMEMBRANE PROTEIN LOLE"/>
    <property type="match status" value="1"/>
</dbReference>
<sequence length="419" mass="44003">MYQPLVLFVGLRFVRARKKNQLMSFVSLISMLGIALGVLALIAVMSVINASTSTMRDETLKSVPHAGLMLPAGGIEWPQAAQILQQQSGVVAAAPFVEGEAWLRHEGRGEFVAVRGVDPASEPAVLQQNSLNMQQLLGELAANPDGIILGTRLASRLGLFSGMQLSVTPLSSLLSRDTGDARSFRVLGVADFGFYDNADTALVNLTAGRSLFAGSAPGGGRLQMRLRVDDVFNAAAISNAAAGALPATSDGAGYQVSSWDQTRRSLFDALRLEKVLTGFMLLMIVIIGAVNIVATLVMTVADKSADIAILRTMGAGRGTVMAVFVIQGLAAGVFGTVLGALGGIALAASIGNLTQVVQDLLNNALAPGNTYMIAHLQAELQWADVGLVCASALLVSLLATLYPAWRASRIQPADVLRYE</sequence>
<reference evidence="9" key="1">
    <citation type="journal article" date="2015" name="Nature">
        <title>Complex archaea that bridge the gap between prokaryotes and eukaryotes.</title>
        <authorList>
            <person name="Spang A."/>
            <person name="Saw J.H."/>
            <person name="Jorgensen S.L."/>
            <person name="Zaremba-Niedzwiedzka K."/>
            <person name="Martijn J."/>
            <person name="Lind A.E."/>
            <person name="van Eijk R."/>
            <person name="Schleper C."/>
            <person name="Guy L."/>
            <person name="Ettema T.J."/>
        </authorList>
    </citation>
    <scope>NUCLEOTIDE SEQUENCE</scope>
</reference>
<dbReference type="InterPro" id="IPR003838">
    <property type="entry name" value="ABC3_permease_C"/>
</dbReference>
<dbReference type="InterPro" id="IPR025857">
    <property type="entry name" value="MacB_PCD"/>
</dbReference>
<proteinExistence type="predicted"/>
<evidence type="ECO:0000256" key="5">
    <source>
        <dbReference type="ARBA" id="ARBA00023136"/>
    </source>
</evidence>
<keyword evidence="5 6" id="KW-0472">Membrane</keyword>
<dbReference type="Pfam" id="PF02687">
    <property type="entry name" value="FtsX"/>
    <property type="match status" value="1"/>
</dbReference>
<name>A0A0F9W3D9_9ZZZZ</name>
<organism evidence="9">
    <name type="scientific">marine sediment metagenome</name>
    <dbReference type="NCBI Taxonomy" id="412755"/>
    <lineage>
        <taxon>unclassified sequences</taxon>
        <taxon>metagenomes</taxon>
        <taxon>ecological metagenomes</taxon>
    </lineage>
</organism>
<accession>A0A0F9W3D9</accession>
<feature type="transmembrane region" description="Helical" evidence="6">
    <location>
        <begin position="22"/>
        <end position="48"/>
    </location>
</feature>
<keyword evidence="4 6" id="KW-1133">Transmembrane helix</keyword>
<evidence type="ECO:0000259" key="7">
    <source>
        <dbReference type="Pfam" id="PF02687"/>
    </source>
</evidence>
<feature type="domain" description="MacB-like periplasmic core" evidence="8">
    <location>
        <begin position="27"/>
        <end position="240"/>
    </location>
</feature>
<evidence type="ECO:0000256" key="2">
    <source>
        <dbReference type="ARBA" id="ARBA00022475"/>
    </source>
</evidence>
<gene>
    <name evidence="9" type="ORF">LCGC14_0012720</name>
</gene>
<evidence type="ECO:0008006" key="10">
    <source>
        <dbReference type="Google" id="ProtNLM"/>
    </source>
</evidence>
<dbReference type="PANTHER" id="PTHR30489">
    <property type="entry name" value="LIPOPROTEIN-RELEASING SYSTEM TRANSMEMBRANE PROTEIN LOLE"/>
    <property type="match status" value="1"/>
</dbReference>
<evidence type="ECO:0000259" key="8">
    <source>
        <dbReference type="Pfam" id="PF12704"/>
    </source>
</evidence>
<feature type="transmembrane region" description="Helical" evidence="6">
    <location>
        <begin position="279"/>
        <end position="301"/>
    </location>
</feature>
<evidence type="ECO:0000313" key="9">
    <source>
        <dbReference type="EMBL" id="KKO11771.1"/>
    </source>
</evidence>
<evidence type="ECO:0000256" key="3">
    <source>
        <dbReference type="ARBA" id="ARBA00022692"/>
    </source>
</evidence>
<dbReference type="Pfam" id="PF12704">
    <property type="entry name" value="MacB_PCD"/>
    <property type="match status" value="1"/>
</dbReference>
<comment type="caution">
    <text evidence="9">The sequence shown here is derived from an EMBL/GenBank/DDBJ whole genome shotgun (WGS) entry which is preliminary data.</text>
</comment>
<protein>
    <recommendedName>
        <fullName evidence="10">ABC3 transporter permease protein domain-containing protein</fullName>
    </recommendedName>
</protein>
<feature type="transmembrane region" description="Helical" evidence="6">
    <location>
        <begin position="385"/>
        <end position="405"/>
    </location>
</feature>
<feature type="transmembrane region" description="Helical" evidence="6">
    <location>
        <begin position="322"/>
        <end position="350"/>
    </location>
</feature>
<comment type="subcellular location">
    <subcellularLocation>
        <location evidence="1">Cell membrane</location>
        <topology evidence="1">Multi-pass membrane protein</topology>
    </subcellularLocation>
</comment>
<evidence type="ECO:0000256" key="1">
    <source>
        <dbReference type="ARBA" id="ARBA00004651"/>
    </source>
</evidence>
<keyword evidence="3 6" id="KW-0812">Transmembrane</keyword>
<dbReference type="AlphaFoldDB" id="A0A0F9W3D9"/>
<dbReference type="GO" id="GO:0044874">
    <property type="term" value="P:lipoprotein localization to outer membrane"/>
    <property type="evidence" value="ECO:0007669"/>
    <property type="project" value="TreeGrafter"/>
</dbReference>
<dbReference type="InterPro" id="IPR051447">
    <property type="entry name" value="Lipoprotein-release_system"/>
</dbReference>
<evidence type="ECO:0000256" key="4">
    <source>
        <dbReference type="ARBA" id="ARBA00022989"/>
    </source>
</evidence>
<feature type="domain" description="ABC3 transporter permease C-terminal" evidence="7">
    <location>
        <begin position="279"/>
        <end position="412"/>
    </location>
</feature>
<keyword evidence="2" id="KW-1003">Cell membrane</keyword>